<evidence type="ECO:0000313" key="1">
    <source>
        <dbReference type="EMBL" id="TWI85000.1"/>
    </source>
</evidence>
<dbReference type="OrthoDB" id="9796085at2"/>
<proteinExistence type="predicted"/>
<keyword evidence="2" id="KW-1185">Reference proteome</keyword>
<dbReference type="Gene3D" id="3.50.30.50">
    <property type="entry name" value="Putative cyclase"/>
    <property type="match status" value="1"/>
</dbReference>
<organism evidence="1 2">
    <name type="scientific">Lacibacter cauensis</name>
    <dbReference type="NCBI Taxonomy" id="510947"/>
    <lineage>
        <taxon>Bacteria</taxon>
        <taxon>Pseudomonadati</taxon>
        <taxon>Bacteroidota</taxon>
        <taxon>Chitinophagia</taxon>
        <taxon>Chitinophagales</taxon>
        <taxon>Chitinophagaceae</taxon>
        <taxon>Lacibacter</taxon>
    </lineage>
</organism>
<sequence>MKYVLPMLLLLCIGCKEQAQKETLAQFLTKGKFVDLSYSYSEQTLYWPNNPTGFKLDTQFNGITPGGYYYSSNAFFSPEHGGTHLDAPVHFAKGKWSTDEIPVEQLMGDAVVIDVSEKVINNADYQATVDDVLAWEKEHGQIPDGAIVLFKTGWGKYYPDAAKYLGTAEKGQEATAKLHFPSIHPDLASWLTKNRKIKAAGIDTPSVDYGQSKDFKTHQILYAENILGFENIAHLEELPATGAYIIALPMKIKGGTGGPLRIVAWLPQ</sequence>
<dbReference type="InterPro" id="IPR007325">
    <property type="entry name" value="KFase/CYL"/>
</dbReference>
<dbReference type="Pfam" id="PF04199">
    <property type="entry name" value="Cyclase"/>
    <property type="match status" value="1"/>
</dbReference>
<dbReference type="SUPFAM" id="SSF102198">
    <property type="entry name" value="Putative cyclase"/>
    <property type="match status" value="1"/>
</dbReference>
<gene>
    <name evidence="1" type="ORF">IQ13_0154</name>
</gene>
<dbReference type="EMBL" id="VLLE01000002">
    <property type="protein sequence ID" value="TWI85000.1"/>
    <property type="molecule type" value="Genomic_DNA"/>
</dbReference>
<dbReference type="AlphaFoldDB" id="A0A562SW66"/>
<accession>A0A562SW66</accession>
<evidence type="ECO:0000313" key="2">
    <source>
        <dbReference type="Proteomes" id="UP000316167"/>
    </source>
</evidence>
<dbReference type="Proteomes" id="UP000316167">
    <property type="component" value="Unassembled WGS sequence"/>
</dbReference>
<dbReference type="InterPro" id="IPR037175">
    <property type="entry name" value="KFase_sf"/>
</dbReference>
<dbReference type="PANTHER" id="PTHR31118:SF12">
    <property type="entry name" value="CYCLASE-LIKE PROTEIN 2"/>
    <property type="match status" value="1"/>
</dbReference>
<dbReference type="GO" id="GO:0019441">
    <property type="term" value="P:L-tryptophan catabolic process to kynurenine"/>
    <property type="evidence" value="ECO:0007669"/>
    <property type="project" value="InterPro"/>
</dbReference>
<dbReference type="RefSeq" id="WP_144883533.1">
    <property type="nucleotide sequence ID" value="NZ_VLLE01000002.1"/>
</dbReference>
<name>A0A562SW66_9BACT</name>
<protein>
    <submittedName>
        <fullName evidence="1">Kynurenine formamidase</fullName>
    </submittedName>
</protein>
<dbReference type="GO" id="GO:0004061">
    <property type="term" value="F:arylformamidase activity"/>
    <property type="evidence" value="ECO:0007669"/>
    <property type="project" value="InterPro"/>
</dbReference>
<dbReference type="PANTHER" id="PTHR31118">
    <property type="entry name" value="CYCLASE-LIKE PROTEIN 2"/>
    <property type="match status" value="1"/>
</dbReference>
<comment type="caution">
    <text evidence="1">The sequence shown here is derived from an EMBL/GenBank/DDBJ whole genome shotgun (WGS) entry which is preliminary data.</text>
</comment>
<reference evidence="1 2" key="1">
    <citation type="journal article" date="2015" name="Stand. Genomic Sci.">
        <title>Genomic Encyclopedia of Bacterial and Archaeal Type Strains, Phase III: the genomes of soil and plant-associated and newly described type strains.</title>
        <authorList>
            <person name="Whitman W.B."/>
            <person name="Woyke T."/>
            <person name="Klenk H.P."/>
            <person name="Zhou Y."/>
            <person name="Lilburn T.G."/>
            <person name="Beck B.J."/>
            <person name="De Vos P."/>
            <person name="Vandamme P."/>
            <person name="Eisen J.A."/>
            <person name="Garrity G."/>
            <person name="Hugenholtz P."/>
            <person name="Kyrpides N.C."/>
        </authorList>
    </citation>
    <scope>NUCLEOTIDE SEQUENCE [LARGE SCALE GENOMIC DNA]</scope>
    <source>
        <strain evidence="1 2">CGMCC 1.7271</strain>
    </source>
</reference>